<dbReference type="Gene3D" id="3.30.1330.30">
    <property type="match status" value="1"/>
</dbReference>
<comment type="caution">
    <text evidence="1">The sequence shown here is derived from an EMBL/GenBank/DDBJ whole genome shotgun (WGS) entry which is preliminary data.</text>
</comment>
<dbReference type="PIRSF" id="PIRSF034303">
    <property type="entry name" value="DUF1694"/>
    <property type="match status" value="1"/>
</dbReference>
<evidence type="ECO:0000313" key="2">
    <source>
        <dbReference type="Proteomes" id="UP001549122"/>
    </source>
</evidence>
<organism evidence="1 2">
    <name type="scientific">Streptococcus rupicaprae</name>
    <dbReference type="NCBI Taxonomy" id="759619"/>
    <lineage>
        <taxon>Bacteria</taxon>
        <taxon>Bacillati</taxon>
        <taxon>Bacillota</taxon>
        <taxon>Bacilli</taxon>
        <taxon>Lactobacillales</taxon>
        <taxon>Streptococcaceae</taxon>
        <taxon>Streptococcus</taxon>
    </lineage>
</organism>
<dbReference type="Pfam" id="PF07997">
    <property type="entry name" value="DUF1694"/>
    <property type="match status" value="1"/>
</dbReference>
<dbReference type="InterPro" id="IPR029064">
    <property type="entry name" value="Ribosomal_eL30-like_sf"/>
</dbReference>
<reference evidence="1 2" key="1">
    <citation type="submission" date="2024-06" db="EMBL/GenBank/DDBJ databases">
        <title>Genomic Encyclopedia of Type Strains, Phase IV (KMG-IV): sequencing the most valuable type-strain genomes for metagenomic binning, comparative biology and taxonomic classification.</title>
        <authorList>
            <person name="Goeker M."/>
        </authorList>
    </citation>
    <scope>NUCLEOTIDE SEQUENCE [LARGE SCALE GENOMIC DNA]</scope>
    <source>
        <strain evidence="1 2">DSM 28303</strain>
    </source>
</reference>
<dbReference type="InterPro" id="IPR012543">
    <property type="entry name" value="DUF1694"/>
</dbReference>
<protein>
    <submittedName>
        <fullName evidence="1">Uncharacterized protein YueI</fullName>
    </submittedName>
</protein>
<accession>A0ABV2FJ41</accession>
<keyword evidence="2" id="KW-1185">Reference proteome</keyword>
<evidence type="ECO:0000313" key="1">
    <source>
        <dbReference type="EMBL" id="MET3558585.1"/>
    </source>
</evidence>
<dbReference type="SUPFAM" id="SSF160515">
    <property type="entry name" value="YueI-like"/>
    <property type="match status" value="1"/>
</dbReference>
<gene>
    <name evidence="1" type="ORF">ABID29_001711</name>
</gene>
<dbReference type="EMBL" id="JBEPLO010000019">
    <property type="protein sequence ID" value="MET3558585.1"/>
    <property type="molecule type" value="Genomic_DNA"/>
</dbReference>
<dbReference type="Proteomes" id="UP001549122">
    <property type="component" value="Unassembled WGS sequence"/>
</dbReference>
<dbReference type="RefSeq" id="WP_354365720.1">
    <property type="nucleotide sequence ID" value="NZ_JBEPLO010000019.1"/>
</dbReference>
<proteinExistence type="predicted"/>
<sequence>MTDLNQTILQKASGENRLNPDQQRLFLGTYRERVVLAITFEEAGLPGLKNGLKPILEKLLIDIQPLILKVSSQLDDGLKLYYMRLAHDISLPFSLVSEEASQSPYGIVLHTDHALNRESIGLSNNYTELLQTPEIAPQSPKKGFWQKFFGK</sequence>
<name>A0ABV2FJ41_9STRE</name>